<dbReference type="Pfam" id="PF13673">
    <property type="entry name" value="Acetyltransf_10"/>
    <property type="match status" value="1"/>
</dbReference>
<sequence>MTTSSPTASTELLRPHVRRLTLDDLAACGDLAESRGWGREAHKWRLLLTAGRGYGIDAPHRPGALAGAFVLTPYPALPGGRAYTCVSMVLVAERFARRGLGRHLMRHALSESGDRAAFLSATPNGRPLYEELGFRPVGTSCMLRGPFTPVDGDDVRPAAVRPARAADLAAVRALDARAFGADRTELLARLPAFADRFVVAHDPDDPHGTLSGFAASWPNDGTTVLGPVVAHDTATAQKLITDLALHAPGPVRFDLGGHHPELGDWLRARGLTGDFSCTLMVRTAPDIPGDPALRFAPYSVALG</sequence>
<evidence type="ECO:0000313" key="3">
    <source>
        <dbReference type="Proteomes" id="UP001183414"/>
    </source>
</evidence>
<proteinExistence type="predicted"/>
<dbReference type="Proteomes" id="UP001183414">
    <property type="component" value="Unassembled WGS sequence"/>
</dbReference>
<dbReference type="PANTHER" id="PTHR47237">
    <property type="entry name" value="SLL0310 PROTEIN"/>
    <property type="match status" value="1"/>
</dbReference>
<evidence type="ECO:0000313" key="2">
    <source>
        <dbReference type="EMBL" id="MDT0378933.1"/>
    </source>
</evidence>
<reference evidence="3" key="1">
    <citation type="submission" date="2023-07" db="EMBL/GenBank/DDBJ databases">
        <title>30 novel species of actinomycetes from the DSMZ collection.</title>
        <authorList>
            <person name="Nouioui I."/>
        </authorList>
    </citation>
    <scope>NUCLEOTIDE SEQUENCE [LARGE SCALE GENOMIC DNA]</scope>
    <source>
        <strain evidence="3">DSM 42041</strain>
    </source>
</reference>
<feature type="domain" description="N-acetyltransferase" evidence="1">
    <location>
        <begin position="15"/>
        <end position="167"/>
    </location>
</feature>
<dbReference type="InterPro" id="IPR052729">
    <property type="entry name" value="Acyl/Acetyltrans_Enzymes"/>
</dbReference>
<gene>
    <name evidence="2" type="ORF">RM572_09130</name>
</gene>
<dbReference type="PANTHER" id="PTHR47237:SF2">
    <property type="entry name" value="BLL4206 PROTEIN"/>
    <property type="match status" value="1"/>
</dbReference>
<keyword evidence="3" id="KW-1185">Reference proteome</keyword>
<keyword evidence="2" id="KW-0808">Transferase</keyword>
<dbReference type="Gene3D" id="3.40.630.30">
    <property type="match status" value="1"/>
</dbReference>
<dbReference type="InterPro" id="IPR016181">
    <property type="entry name" value="Acyl_CoA_acyltransferase"/>
</dbReference>
<dbReference type="CDD" id="cd04301">
    <property type="entry name" value="NAT_SF"/>
    <property type="match status" value="1"/>
</dbReference>
<accession>A0ABU2NTI1</accession>
<dbReference type="PROSITE" id="PS51186">
    <property type="entry name" value="GNAT"/>
    <property type="match status" value="1"/>
</dbReference>
<comment type="caution">
    <text evidence="2">The sequence shown here is derived from an EMBL/GenBank/DDBJ whole genome shotgun (WGS) entry which is preliminary data.</text>
</comment>
<dbReference type="Gene3D" id="3.40.630.90">
    <property type="match status" value="1"/>
</dbReference>
<dbReference type="EC" id="2.3.1.-" evidence="2"/>
<dbReference type="InterPro" id="IPR041496">
    <property type="entry name" value="YitH/HolE_GNAT"/>
</dbReference>
<dbReference type="SUPFAM" id="SSF55729">
    <property type="entry name" value="Acyl-CoA N-acyltransferases (Nat)"/>
    <property type="match status" value="1"/>
</dbReference>
<name>A0ABU2NTI1_9ACTN</name>
<organism evidence="2 3">
    <name type="scientific">Streptomyces hazeniae</name>
    <dbReference type="NCBI Taxonomy" id="3075538"/>
    <lineage>
        <taxon>Bacteria</taxon>
        <taxon>Bacillati</taxon>
        <taxon>Actinomycetota</taxon>
        <taxon>Actinomycetes</taxon>
        <taxon>Kitasatosporales</taxon>
        <taxon>Streptomycetaceae</taxon>
        <taxon>Streptomyces</taxon>
    </lineage>
</organism>
<dbReference type="RefSeq" id="WP_311672763.1">
    <property type="nucleotide sequence ID" value="NZ_JAVREQ010000006.1"/>
</dbReference>
<dbReference type="GO" id="GO:0016746">
    <property type="term" value="F:acyltransferase activity"/>
    <property type="evidence" value="ECO:0007669"/>
    <property type="project" value="UniProtKB-KW"/>
</dbReference>
<dbReference type="EMBL" id="JAVREQ010000006">
    <property type="protein sequence ID" value="MDT0378933.1"/>
    <property type="molecule type" value="Genomic_DNA"/>
</dbReference>
<evidence type="ECO:0000259" key="1">
    <source>
        <dbReference type="PROSITE" id="PS51186"/>
    </source>
</evidence>
<dbReference type="InterPro" id="IPR000182">
    <property type="entry name" value="GNAT_dom"/>
</dbReference>
<dbReference type="Pfam" id="PF18014">
    <property type="entry name" value="Acetyltransf_18"/>
    <property type="match status" value="1"/>
</dbReference>
<keyword evidence="2" id="KW-0012">Acyltransferase</keyword>
<protein>
    <submittedName>
        <fullName evidence="2">GNAT family N-acetyltransferase</fullName>
        <ecNumber evidence="2">2.3.1.-</ecNumber>
    </submittedName>
</protein>